<proteinExistence type="predicted"/>
<reference evidence="3" key="2">
    <citation type="submission" date="2016-10" db="EMBL/GenBank/DDBJ databases">
        <authorList>
            <person name="Varghese N."/>
            <person name="Submissions S."/>
        </authorList>
    </citation>
    <scope>NUCLEOTIDE SEQUENCE [LARGE SCALE GENOMIC DNA]</scope>
    <source>
        <strain evidence="3">DSM 17908</strain>
    </source>
</reference>
<evidence type="ECO:0000313" key="4">
    <source>
        <dbReference type="Proteomes" id="UP000224607"/>
    </source>
</evidence>
<reference evidence="2" key="1">
    <citation type="submission" date="2016-10" db="EMBL/GenBank/DDBJ databases">
        <authorList>
            <person name="de Groot N.N."/>
        </authorList>
    </citation>
    <scope>NUCLEOTIDE SEQUENCE [LARGE SCALE GENOMIC DNA]</scope>
    <source>
        <strain evidence="2">DSM 17908</strain>
    </source>
</reference>
<organism evidence="2 3">
    <name type="scientific">Xenorhabdus mauleonii</name>
    <dbReference type="NCBI Taxonomy" id="351675"/>
    <lineage>
        <taxon>Bacteria</taxon>
        <taxon>Pseudomonadati</taxon>
        <taxon>Pseudomonadota</taxon>
        <taxon>Gammaproteobacteria</taxon>
        <taxon>Enterobacterales</taxon>
        <taxon>Morganellaceae</taxon>
        <taxon>Xenorhabdus</taxon>
    </lineage>
</organism>
<dbReference type="RefSeq" id="WP_092511279.1">
    <property type="nucleotide sequence ID" value="NZ_CAWNQB010000004.1"/>
</dbReference>
<dbReference type="OrthoDB" id="1904255at2"/>
<evidence type="ECO:0000313" key="3">
    <source>
        <dbReference type="Proteomes" id="UP000198919"/>
    </source>
</evidence>
<evidence type="ECO:0000313" key="1">
    <source>
        <dbReference type="EMBL" id="PHM39138.1"/>
    </source>
</evidence>
<dbReference type="Proteomes" id="UP000198919">
    <property type="component" value="Unassembled WGS sequence"/>
</dbReference>
<protein>
    <submittedName>
        <fullName evidence="2">Uncharacterized protein</fullName>
    </submittedName>
</protein>
<name>A0A1I3SG88_9GAMM</name>
<dbReference type="EMBL" id="NITY01000012">
    <property type="protein sequence ID" value="PHM39138.1"/>
    <property type="molecule type" value="Genomic_DNA"/>
</dbReference>
<evidence type="ECO:0000313" key="2">
    <source>
        <dbReference type="EMBL" id="SFJ56496.1"/>
    </source>
</evidence>
<dbReference type="Proteomes" id="UP000224607">
    <property type="component" value="Unassembled WGS sequence"/>
</dbReference>
<sequence length="109" mass="12476">MTKLNNLETIAPGISKLSPKELEAMHEFTLLWTLFEANVLDTNASAGQIADKAQEIDPEIINSGWIDDHITYFSDRYFPEGKQSYHFDRLNLRRSDKGVLRPIQQKVPS</sequence>
<gene>
    <name evidence="2" type="ORF">SAMN05421680_11164</name>
    <name evidence="1" type="ORF">Xmau_03043</name>
</gene>
<accession>A0A1I3SG88</accession>
<keyword evidence="4" id="KW-1185">Reference proteome</keyword>
<dbReference type="STRING" id="351675.SAMN05421680_11164"/>
<dbReference type="EMBL" id="FORG01000011">
    <property type="protein sequence ID" value="SFJ56496.1"/>
    <property type="molecule type" value="Genomic_DNA"/>
</dbReference>
<reference evidence="1 4" key="3">
    <citation type="journal article" date="2017" name="Nat. Microbiol.">
        <title>Natural product diversity associated with the nematode symbionts Photorhabdus and Xenorhabdus.</title>
        <authorList>
            <person name="Tobias N.J."/>
            <person name="Wolff H."/>
            <person name="Djahanschiri B."/>
            <person name="Grundmann F."/>
            <person name="Kronenwerth M."/>
            <person name="Shi Y.M."/>
            <person name="Simonyi S."/>
            <person name="Grun P."/>
            <person name="Shapiro-Ilan D."/>
            <person name="Pidot S.J."/>
            <person name="Stinear T.P."/>
            <person name="Ebersberger I."/>
            <person name="Bode H.B."/>
        </authorList>
    </citation>
    <scope>NUCLEOTIDE SEQUENCE [LARGE SCALE GENOMIC DNA]</scope>
    <source>
        <strain evidence="1 4">DSM 17908</strain>
    </source>
</reference>
<dbReference type="AlphaFoldDB" id="A0A1I3SG88"/>